<dbReference type="RefSeq" id="WP_160940947.1">
    <property type="nucleotide sequence ID" value="NZ_CP063310.1"/>
</dbReference>
<dbReference type="Proteomes" id="UP000478463">
    <property type="component" value="Chromosome"/>
</dbReference>
<evidence type="ECO:0000313" key="1">
    <source>
        <dbReference type="EMBL" id="QOS68165.1"/>
    </source>
</evidence>
<accession>A0A6L7IN03</accession>
<evidence type="ECO:0000313" key="2">
    <source>
        <dbReference type="Proteomes" id="UP000478463"/>
    </source>
</evidence>
<dbReference type="AlphaFoldDB" id="A0A6L7IN03"/>
<dbReference type="Gene3D" id="1.10.10.10">
    <property type="entry name" value="Winged helix-like DNA-binding domain superfamily/Winged helix DNA-binding domain"/>
    <property type="match status" value="1"/>
</dbReference>
<evidence type="ECO:0008006" key="3">
    <source>
        <dbReference type="Google" id="ProtNLM"/>
    </source>
</evidence>
<protein>
    <recommendedName>
        <fullName evidence="3">PadR family transcriptional regulator</fullName>
    </recommendedName>
</protein>
<name>A0A6L7IN03_9ACTN</name>
<reference evidence="1 2" key="1">
    <citation type="submission" date="2020-10" db="EMBL/GenBank/DDBJ databases">
        <title>Eggerthella sp. nov., isolated from human feces.</title>
        <authorList>
            <person name="Yajun G."/>
        </authorList>
    </citation>
    <scope>NUCLEOTIDE SEQUENCE [LARGE SCALE GENOMIC DNA]</scope>
    <source>
        <strain evidence="1 2">HF-1101</strain>
    </source>
</reference>
<organism evidence="1 2">
    <name type="scientific">Eggerthella guodeyinii</name>
    <dbReference type="NCBI Taxonomy" id="2690837"/>
    <lineage>
        <taxon>Bacteria</taxon>
        <taxon>Bacillati</taxon>
        <taxon>Actinomycetota</taxon>
        <taxon>Coriobacteriia</taxon>
        <taxon>Eggerthellales</taxon>
        <taxon>Eggerthellaceae</taxon>
        <taxon>Eggerthella</taxon>
    </lineage>
</organism>
<proteinExistence type="predicted"/>
<dbReference type="InterPro" id="IPR036388">
    <property type="entry name" value="WH-like_DNA-bd_sf"/>
</dbReference>
<gene>
    <name evidence="1" type="ORF">GS424_017030</name>
</gene>
<dbReference type="KEGG" id="egd:GS424_017030"/>
<dbReference type="EMBL" id="CP063310">
    <property type="protein sequence ID" value="QOS68165.1"/>
    <property type="molecule type" value="Genomic_DNA"/>
</dbReference>
<sequence length="121" mass="13247">MGETTEVGAKSVEAVVPGDPIPFEGPCKKPQVKTRAAMADILQYLLERTAPGSAYALVSRHVLQRDLGITPARLRNVKLALARAGYIRAVACFREDGGQRESAYQVTEQGRAFLRSYRELA</sequence>